<accession>A0ABW5I7N4</accession>
<dbReference type="RefSeq" id="WP_350539774.1">
    <property type="nucleotide sequence ID" value="NZ_JBHUKQ010000016.1"/>
</dbReference>
<dbReference type="Pfam" id="PF04203">
    <property type="entry name" value="Sortase"/>
    <property type="match status" value="1"/>
</dbReference>
<keyword evidence="3" id="KW-1185">Reference proteome</keyword>
<dbReference type="Gene3D" id="2.40.260.10">
    <property type="entry name" value="Sortase"/>
    <property type="match status" value="1"/>
</dbReference>
<dbReference type="EMBL" id="JBHUKQ010000016">
    <property type="protein sequence ID" value="MFD2485391.1"/>
    <property type="molecule type" value="Genomic_DNA"/>
</dbReference>
<dbReference type="InterPro" id="IPR042001">
    <property type="entry name" value="Sortase_F"/>
</dbReference>
<dbReference type="SUPFAM" id="SSF63817">
    <property type="entry name" value="Sortase"/>
    <property type="match status" value="1"/>
</dbReference>
<evidence type="ECO:0000313" key="3">
    <source>
        <dbReference type="Proteomes" id="UP001597542"/>
    </source>
</evidence>
<keyword evidence="1" id="KW-0378">Hydrolase</keyword>
<organism evidence="2 3">
    <name type="scientific">Amycolatopsis albidoflavus</name>
    <dbReference type="NCBI Taxonomy" id="102226"/>
    <lineage>
        <taxon>Bacteria</taxon>
        <taxon>Bacillati</taxon>
        <taxon>Actinomycetota</taxon>
        <taxon>Actinomycetes</taxon>
        <taxon>Pseudonocardiales</taxon>
        <taxon>Pseudonocardiaceae</taxon>
        <taxon>Amycolatopsis</taxon>
    </lineage>
</organism>
<dbReference type="CDD" id="cd05829">
    <property type="entry name" value="Sortase_F"/>
    <property type="match status" value="1"/>
</dbReference>
<protein>
    <submittedName>
        <fullName evidence="2">Class F sortase</fullName>
    </submittedName>
</protein>
<gene>
    <name evidence="2" type="ORF">ACFSUT_34325</name>
</gene>
<reference evidence="3" key="1">
    <citation type="journal article" date="2019" name="Int. J. Syst. Evol. Microbiol.">
        <title>The Global Catalogue of Microorganisms (GCM) 10K type strain sequencing project: providing services to taxonomists for standard genome sequencing and annotation.</title>
        <authorList>
            <consortium name="The Broad Institute Genomics Platform"/>
            <consortium name="The Broad Institute Genome Sequencing Center for Infectious Disease"/>
            <person name="Wu L."/>
            <person name="Ma J."/>
        </authorList>
    </citation>
    <scope>NUCLEOTIDE SEQUENCE [LARGE SCALE GENOMIC DNA]</scope>
    <source>
        <strain evidence="3">CGMCC 4.7638</strain>
    </source>
</reference>
<comment type="caution">
    <text evidence="2">The sequence shown here is derived from an EMBL/GenBank/DDBJ whole genome shotgun (WGS) entry which is preliminary data.</text>
</comment>
<evidence type="ECO:0000256" key="1">
    <source>
        <dbReference type="ARBA" id="ARBA00022801"/>
    </source>
</evidence>
<dbReference type="InterPro" id="IPR023365">
    <property type="entry name" value="Sortase_dom-sf"/>
</dbReference>
<evidence type="ECO:0000313" key="2">
    <source>
        <dbReference type="EMBL" id="MFD2485391.1"/>
    </source>
</evidence>
<dbReference type="InterPro" id="IPR005754">
    <property type="entry name" value="Sortase"/>
</dbReference>
<proteinExistence type="predicted"/>
<dbReference type="NCBIfam" id="NF033748">
    <property type="entry name" value="class_F_sortase"/>
    <property type="match status" value="1"/>
</dbReference>
<sequence length="210" mass="21690">MASPRMRALSAVGGAGAALAAVLVLTIMGQDPQASSTAPTAAALRPSPMAPATTAASRVAPAPVATAIRIPSIGVTSTLIPLGLNADGTVQVPSLDTPGQAGWYRYGPSPGEPGPAVVLGHVDGSHKAGVFYRLHDLRPGDTAEFDLADGTHRTFVITRLDQQPKDAFPTAAVYGETPDPELRLITCGGAFDRAKHSYVDNVIVYAVLRE</sequence>
<name>A0ABW5I7N4_9PSEU</name>
<dbReference type="Proteomes" id="UP001597542">
    <property type="component" value="Unassembled WGS sequence"/>
</dbReference>